<dbReference type="InterPro" id="IPR015943">
    <property type="entry name" value="WD40/YVTN_repeat-like_dom_sf"/>
</dbReference>
<dbReference type="PANTHER" id="PTHR46378">
    <property type="entry name" value="STEROL REGULATORY ELEMENT-BINDING PROTEIN CLEAVAGE-ACTIVATING PROTEIN"/>
    <property type="match status" value="1"/>
</dbReference>
<protein>
    <recommendedName>
        <fullName evidence="4">Sterol regulatory element-binding protein cleavage-activating protein</fullName>
    </recommendedName>
</protein>
<dbReference type="InterPro" id="IPR000731">
    <property type="entry name" value="SSD"/>
</dbReference>
<feature type="region of interest" description="Disordered" evidence="16">
    <location>
        <begin position="1204"/>
        <end position="1223"/>
    </location>
</feature>
<evidence type="ECO:0000256" key="9">
    <source>
        <dbReference type="ARBA" id="ARBA00022989"/>
    </source>
</evidence>
<dbReference type="GO" id="GO:0008202">
    <property type="term" value="P:steroid metabolic process"/>
    <property type="evidence" value="ECO:0007669"/>
    <property type="project" value="UniProtKB-KW"/>
</dbReference>
<dbReference type="PROSITE" id="PS50156">
    <property type="entry name" value="SSD"/>
    <property type="match status" value="1"/>
</dbReference>
<gene>
    <name evidence="19" type="ORF">L227DRAFT_549563</name>
</gene>
<keyword evidence="9 17" id="KW-1133">Transmembrane helix</keyword>
<feature type="region of interest" description="Disordered" evidence="16">
    <location>
        <begin position="1270"/>
        <end position="1297"/>
    </location>
</feature>
<evidence type="ECO:0000256" key="7">
    <source>
        <dbReference type="ARBA" id="ARBA00022737"/>
    </source>
</evidence>
<keyword evidence="7" id="KW-0677">Repeat</keyword>
<feature type="compositionally biased region" description="Low complexity" evidence="16">
    <location>
        <begin position="1045"/>
        <end position="1054"/>
    </location>
</feature>
<name>A0A5C2S7Z8_9APHY</name>
<keyword evidence="12" id="KW-0446">Lipid-binding</keyword>
<feature type="compositionally biased region" description="Low complexity" evidence="16">
    <location>
        <begin position="1270"/>
        <end position="1283"/>
    </location>
</feature>
<evidence type="ECO:0000256" key="12">
    <source>
        <dbReference type="ARBA" id="ARBA00023121"/>
    </source>
</evidence>
<evidence type="ECO:0000256" key="3">
    <source>
        <dbReference type="ARBA" id="ARBA00007410"/>
    </source>
</evidence>
<dbReference type="SUPFAM" id="SSF50978">
    <property type="entry name" value="WD40 repeat-like"/>
    <property type="match status" value="1"/>
</dbReference>
<dbReference type="InterPro" id="IPR030225">
    <property type="entry name" value="SCAP"/>
</dbReference>
<evidence type="ECO:0000259" key="18">
    <source>
        <dbReference type="PROSITE" id="PS50156"/>
    </source>
</evidence>
<evidence type="ECO:0000256" key="17">
    <source>
        <dbReference type="SAM" id="Phobius"/>
    </source>
</evidence>
<evidence type="ECO:0000256" key="10">
    <source>
        <dbReference type="ARBA" id="ARBA00023034"/>
    </source>
</evidence>
<keyword evidence="10" id="KW-0333">Golgi apparatus</keyword>
<keyword evidence="14" id="KW-0325">Glycoprotein</keyword>
<sequence>MHRTLAAALQRARLVGTQFFYRFGIHCATHQIRLILVSSIVITSLLFPAIASYYSSQTQYFAGFTLRVLDSFLTPDDISSYFAQHDLRHLWEGDAALRVRGDSVARARCGMEGILREERVLIGSVSPEDGLGALDKSTLHATLKFEHRISEALSQRRIPCLQTRDGSCFALSPLVYWNYNEQMLASDENVLDTLNLAQNISISGVPITPDMVLAGRELLDPNSNHIDAAMFLVLTYFFPEADCFSKEGHFQWLHALEDATGSAGELVVLAQEPRLIALEYRQHVSLRSRFSIFSLFTYITYMAFSIYCFRLFHKMDMVHSRVGLAFTGLVEIVVSTITSVSVCALVGFRVTMVPLELFPIIVVFIGVENMASIVDAVVKTSITLPVKERIAQGLSRAGTSNTLKVVSYNAVLGVIAVFATGAIRQFCAFSIVVLVAHWFLVHTFFVTVVSIDIQRLELDELLRQGTNLTPTTITDPRKTNVQPSKSKLGSTWQATRDLMRGRPTKNISLFLLLAITATLYYTTSPQAVGSKPTTKGPARNPLAHLSKVQHTPSDSISPAQRVWQIINPQSDPLVHVRIESPTILVFGDTDNEVPDSVTADAGKPTRPRVSRFRARILRPLVWLLKTFVMPITGTTLLLYGLLLYLLKDAELLEAQRHAAEPESLSSDEAPSVEGGISFTTLPRAFATDVDLIASSEDGKTIATVGLQNEFVIWRTETQSHVVVDTSNFVLGSASTPSTATTITAVAMNSLGNVCAVGTGSGIIAVFLIGKEQIKPLPHLQLDQLSFGVTSLHFTGSLKASSAAAASNRPISPVPDTSSQLTCHLYASYESDYVVEWDILSFTSPRYIRPSRAASVIKSMLLPIQADGRLLVGFSLDDGVFELCNVENATPVFAGECSIAAGNPSDPVAKAHVCSVELDGAKRLIVAAASQAGIISLWDLSTCECLFILEEPFGDIGALKLSPVPTSVCTTCGELPIENFSITFSVGHIVQFYRAYLTLPTRRCSCPRNLPQQAPRSSLLSHRSRSGSNASVASTGTNTPVRPRSRMSSISESPPSAFPVSGHGVHSRRASDKDTLRRASETFFLNHPDYFEDDPPLGPQDVTPASSFLATPAQPSIWQSLVVVRVAEATVERGGWDVGRHKVVGIRRRARQPLPRRTTTDPKAHLLSEYSGGLTAAALDRWELWTFDPTEGRLQASPLLALSREPPRRRKYETNASTGSVRLTAPLPKRRGVVPRLHFTRVSPFLSTANCCLAGFGNTVGLFRFDVARSGSASSASSSSSSSSKPPKEGRHGSVKAE</sequence>
<evidence type="ECO:0000256" key="6">
    <source>
        <dbReference type="ARBA" id="ARBA00022692"/>
    </source>
</evidence>
<keyword evidence="6 17" id="KW-0812">Transmembrane</keyword>
<dbReference type="GO" id="GO:0000139">
    <property type="term" value="C:Golgi membrane"/>
    <property type="evidence" value="ECO:0007669"/>
    <property type="project" value="UniProtKB-SubCell"/>
</dbReference>
<dbReference type="PANTHER" id="PTHR46378:SF1">
    <property type="entry name" value="STEROL REGULATORY ELEMENT-BINDING PROTEIN CLEAVAGE-ACTIVATING PROTEIN"/>
    <property type="match status" value="1"/>
</dbReference>
<evidence type="ECO:0000256" key="15">
    <source>
        <dbReference type="ARBA" id="ARBA00023221"/>
    </source>
</evidence>
<dbReference type="InterPro" id="IPR036322">
    <property type="entry name" value="WD40_repeat_dom_sf"/>
</dbReference>
<keyword evidence="11" id="KW-0443">Lipid metabolism</keyword>
<dbReference type="GO" id="GO:0005789">
    <property type="term" value="C:endoplasmic reticulum membrane"/>
    <property type="evidence" value="ECO:0007669"/>
    <property type="project" value="UniProtKB-SubCell"/>
</dbReference>
<dbReference type="GO" id="GO:0045540">
    <property type="term" value="P:regulation of cholesterol biosynthetic process"/>
    <property type="evidence" value="ECO:0007669"/>
    <property type="project" value="TreeGrafter"/>
</dbReference>
<comment type="similarity">
    <text evidence="3">Belongs to the WD repeat SCAP family.</text>
</comment>
<feature type="transmembrane region" description="Helical" evidence="17">
    <location>
        <begin position="360"/>
        <end position="384"/>
    </location>
</feature>
<evidence type="ECO:0000313" key="19">
    <source>
        <dbReference type="EMBL" id="RPD59204.1"/>
    </source>
</evidence>
<feature type="transmembrane region" description="Helical" evidence="17">
    <location>
        <begin position="32"/>
        <end position="54"/>
    </location>
</feature>
<keyword evidence="5" id="KW-0853">WD repeat</keyword>
<dbReference type="SUPFAM" id="SSF82866">
    <property type="entry name" value="Multidrug efflux transporter AcrB transmembrane domain"/>
    <property type="match status" value="1"/>
</dbReference>
<dbReference type="GO" id="GO:0032934">
    <property type="term" value="F:sterol binding"/>
    <property type="evidence" value="ECO:0007669"/>
    <property type="project" value="InterPro"/>
</dbReference>
<evidence type="ECO:0000256" key="2">
    <source>
        <dbReference type="ARBA" id="ARBA00004653"/>
    </source>
</evidence>
<dbReference type="GO" id="GO:0032933">
    <property type="term" value="P:SREBP signaling pathway"/>
    <property type="evidence" value="ECO:0007669"/>
    <property type="project" value="InterPro"/>
</dbReference>
<dbReference type="Proteomes" id="UP000313359">
    <property type="component" value="Unassembled WGS sequence"/>
</dbReference>
<proteinExistence type="inferred from homology"/>
<evidence type="ECO:0000256" key="5">
    <source>
        <dbReference type="ARBA" id="ARBA00022574"/>
    </source>
</evidence>
<dbReference type="GO" id="GO:0032936">
    <property type="term" value="C:SREBP-SCAP complex"/>
    <property type="evidence" value="ECO:0007669"/>
    <property type="project" value="TreeGrafter"/>
</dbReference>
<evidence type="ECO:0000256" key="14">
    <source>
        <dbReference type="ARBA" id="ARBA00023180"/>
    </source>
</evidence>
<dbReference type="OrthoDB" id="6510177at2759"/>
<feature type="domain" description="SSD" evidence="18">
    <location>
        <begin position="293"/>
        <end position="451"/>
    </location>
</feature>
<evidence type="ECO:0000313" key="20">
    <source>
        <dbReference type="Proteomes" id="UP000313359"/>
    </source>
</evidence>
<feature type="compositionally biased region" description="Basic and acidic residues" evidence="16">
    <location>
        <begin position="1285"/>
        <end position="1297"/>
    </location>
</feature>
<feature type="transmembrane region" description="Helical" evidence="17">
    <location>
        <begin position="290"/>
        <end position="312"/>
    </location>
</feature>
<evidence type="ECO:0000256" key="16">
    <source>
        <dbReference type="SAM" id="MobiDB-lite"/>
    </source>
</evidence>
<dbReference type="STRING" id="1328759.A0A5C2S7Z8"/>
<evidence type="ECO:0000256" key="8">
    <source>
        <dbReference type="ARBA" id="ARBA00022824"/>
    </source>
</evidence>
<dbReference type="EMBL" id="ML122271">
    <property type="protein sequence ID" value="RPD59204.1"/>
    <property type="molecule type" value="Genomic_DNA"/>
</dbReference>
<feature type="compositionally biased region" description="Polar residues" evidence="16">
    <location>
        <begin position="1028"/>
        <end position="1039"/>
    </location>
</feature>
<feature type="transmembrane region" description="Helical" evidence="17">
    <location>
        <begin position="324"/>
        <end position="348"/>
    </location>
</feature>
<dbReference type="InterPro" id="IPR053958">
    <property type="entry name" value="HMGCR/SNAP/NPC1-like_SSD"/>
</dbReference>
<feature type="transmembrane region" description="Helical" evidence="17">
    <location>
        <begin position="405"/>
        <end position="423"/>
    </location>
</feature>
<feature type="transmembrane region" description="Helical" evidence="17">
    <location>
        <begin position="627"/>
        <end position="646"/>
    </location>
</feature>
<evidence type="ECO:0000256" key="4">
    <source>
        <dbReference type="ARBA" id="ARBA00019541"/>
    </source>
</evidence>
<evidence type="ECO:0000256" key="1">
    <source>
        <dbReference type="ARBA" id="ARBA00004477"/>
    </source>
</evidence>
<reference evidence="19" key="1">
    <citation type="journal article" date="2018" name="Genome Biol. Evol.">
        <title>Genomics and development of Lentinus tigrinus, a white-rot wood-decaying mushroom with dimorphic fruiting bodies.</title>
        <authorList>
            <person name="Wu B."/>
            <person name="Xu Z."/>
            <person name="Knudson A."/>
            <person name="Carlson A."/>
            <person name="Chen N."/>
            <person name="Kovaka S."/>
            <person name="LaButti K."/>
            <person name="Lipzen A."/>
            <person name="Pennachio C."/>
            <person name="Riley R."/>
            <person name="Schakwitz W."/>
            <person name="Umezawa K."/>
            <person name="Ohm R.A."/>
            <person name="Grigoriev I.V."/>
            <person name="Nagy L.G."/>
            <person name="Gibbons J."/>
            <person name="Hibbett D."/>
        </authorList>
    </citation>
    <scope>NUCLEOTIDE SEQUENCE [LARGE SCALE GENOMIC DNA]</scope>
    <source>
        <strain evidence="19">ALCF2SS1-6</strain>
    </source>
</reference>
<dbReference type="Gene3D" id="2.130.10.10">
    <property type="entry name" value="YVTN repeat-like/Quinoprotein amine dehydrogenase"/>
    <property type="match status" value="1"/>
</dbReference>
<feature type="region of interest" description="Disordered" evidence="16">
    <location>
        <begin position="1009"/>
        <end position="1073"/>
    </location>
</feature>
<organism evidence="19 20">
    <name type="scientific">Lentinus tigrinus ALCF2SS1-6</name>
    <dbReference type="NCBI Taxonomy" id="1328759"/>
    <lineage>
        <taxon>Eukaryota</taxon>
        <taxon>Fungi</taxon>
        <taxon>Dikarya</taxon>
        <taxon>Basidiomycota</taxon>
        <taxon>Agaricomycotina</taxon>
        <taxon>Agaricomycetes</taxon>
        <taxon>Polyporales</taxon>
        <taxon>Polyporaceae</taxon>
        <taxon>Lentinus</taxon>
    </lineage>
</organism>
<evidence type="ECO:0000256" key="13">
    <source>
        <dbReference type="ARBA" id="ARBA00023136"/>
    </source>
</evidence>
<feature type="transmembrane region" description="Helical" evidence="17">
    <location>
        <begin position="506"/>
        <end position="523"/>
    </location>
</feature>
<keyword evidence="20" id="KW-1185">Reference proteome</keyword>
<comment type="subcellular location">
    <subcellularLocation>
        <location evidence="1">Endoplasmic reticulum membrane</location>
        <topology evidence="1">Multi-pass membrane protein</topology>
    </subcellularLocation>
    <subcellularLocation>
        <location evidence="2">Golgi apparatus membrane</location>
        <topology evidence="2">Multi-pass membrane protein</topology>
    </subcellularLocation>
</comment>
<keyword evidence="13 17" id="KW-0472">Membrane</keyword>
<keyword evidence="15" id="KW-0753">Steroid metabolism</keyword>
<feature type="transmembrane region" description="Helical" evidence="17">
    <location>
        <begin position="429"/>
        <end position="453"/>
    </location>
</feature>
<keyword evidence="8" id="KW-0256">Endoplasmic reticulum</keyword>
<evidence type="ECO:0000256" key="11">
    <source>
        <dbReference type="ARBA" id="ARBA00023098"/>
    </source>
</evidence>
<dbReference type="Pfam" id="PF12349">
    <property type="entry name" value="Sterol-sensing"/>
    <property type="match status" value="1"/>
</dbReference>
<accession>A0A5C2S7Z8</accession>